<accession>A0AAV0ES08</accession>
<dbReference type="InterPro" id="IPR007117">
    <property type="entry name" value="Expansin_CBD"/>
</dbReference>
<evidence type="ECO:0000259" key="5">
    <source>
        <dbReference type="PROSITE" id="PS50842"/>
    </source>
</evidence>
<dbReference type="InterPro" id="IPR007118">
    <property type="entry name" value="Expan_Lol_pI"/>
</dbReference>
<evidence type="ECO:0000256" key="2">
    <source>
        <dbReference type="ARBA" id="ARBA00022525"/>
    </source>
</evidence>
<dbReference type="InterPro" id="IPR009009">
    <property type="entry name" value="RlpA-like_DPBB"/>
</dbReference>
<keyword evidence="4" id="KW-0732">Signal</keyword>
<evidence type="ECO:0008006" key="10">
    <source>
        <dbReference type="Google" id="ProtNLM"/>
    </source>
</evidence>
<feature type="signal peptide" evidence="4">
    <location>
        <begin position="1"/>
        <end position="27"/>
    </location>
</feature>
<evidence type="ECO:0000313" key="7">
    <source>
        <dbReference type="EMBL" id="CAH9106903.1"/>
    </source>
</evidence>
<dbReference type="SMART" id="SM00837">
    <property type="entry name" value="DPBB_1"/>
    <property type="match status" value="1"/>
</dbReference>
<keyword evidence="9" id="KW-1185">Reference proteome</keyword>
<dbReference type="InterPro" id="IPR005795">
    <property type="entry name" value="LolPI"/>
</dbReference>
<dbReference type="Gene3D" id="2.40.40.10">
    <property type="entry name" value="RlpA-like domain"/>
    <property type="match status" value="1"/>
</dbReference>
<dbReference type="PRINTS" id="PR01225">
    <property type="entry name" value="EXPANSNFAMLY"/>
</dbReference>
<dbReference type="EMBL" id="CAMAPF010000141">
    <property type="protein sequence ID" value="CAH9106903.1"/>
    <property type="molecule type" value="Genomic_DNA"/>
</dbReference>
<dbReference type="InterPro" id="IPR036749">
    <property type="entry name" value="Expansin_CBD_sf"/>
</dbReference>
<dbReference type="GO" id="GO:0009506">
    <property type="term" value="C:plasmodesma"/>
    <property type="evidence" value="ECO:0007669"/>
    <property type="project" value="TreeGrafter"/>
</dbReference>
<dbReference type="Pfam" id="PF01357">
    <property type="entry name" value="Expansin_C"/>
    <property type="match status" value="1"/>
</dbReference>
<evidence type="ECO:0000313" key="8">
    <source>
        <dbReference type="EMBL" id="CAH9125997.1"/>
    </source>
</evidence>
<dbReference type="SUPFAM" id="SSF50685">
    <property type="entry name" value="Barwin-like endoglucanases"/>
    <property type="match status" value="1"/>
</dbReference>
<evidence type="ECO:0000313" key="9">
    <source>
        <dbReference type="Proteomes" id="UP001152523"/>
    </source>
</evidence>
<sequence>MAGRHPHPHHHLLVGAVLIFTIAGVSSSVSGCDSCVHQTKVSYFSNASALLSGACGYGSRAVGLYDGGRIAAAAPAIFKDGAGCGACYQMSCKDTSMCKKEGTTVMVTDLNTNNQTHFVISSRAFMAMAKQGNERHLLKLGILEVDYKRVACDYYKNKNLAIRVEESSQKHNNYLAIKFLYQAGQTEIVSVDVAQVGESSGWTFMTRKHNAVWETSQAPTGALQFRFVVTAGYDGKWYWAKKVLPSNWQNGVTYDSGLQITDTAEEAGCSPCGGNPATAAYVQN</sequence>
<keyword evidence="2" id="KW-0964">Secreted</keyword>
<dbReference type="CDD" id="cd22276">
    <property type="entry name" value="DPBB_EXLA_N"/>
    <property type="match status" value="1"/>
</dbReference>
<organism evidence="8 9">
    <name type="scientific">Cuscuta epithymum</name>
    <dbReference type="NCBI Taxonomy" id="186058"/>
    <lineage>
        <taxon>Eukaryota</taxon>
        <taxon>Viridiplantae</taxon>
        <taxon>Streptophyta</taxon>
        <taxon>Embryophyta</taxon>
        <taxon>Tracheophyta</taxon>
        <taxon>Spermatophyta</taxon>
        <taxon>Magnoliopsida</taxon>
        <taxon>eudicotyledons</taxon>
        <taxon>Gunneridae</taxon>
        <taxon>Pentapetalae</taxon>
        <taxon>asterids</taxon>
        <taxon>lamiids</taxon>
        <taxon>Solanales</taxon>
        <taxon>Convolvulaceae</taxon>
        <taxon>Cuscuteae</taxon>
        <taxon>Cuscuta</taxon>
        <taxon>Cuscuta subgen. Cuscuta</taxon>
    </lineage>
</organism>
<dbReference type="PROSITE" id="PS51257">
    <property type="entry name" value="PROKAR_LIPOPROTEIN"/>
    <property type="match status" value="1"/>
</dbReference>
<dbReference type="EMBL" id="CAMAPF010000939">
    <property type="protein sequence ID" value="CAH9125997.1"/>
    <property type="molecule type" value="Genomic_DNA"/>
</dbReference>
<feature type="domain" description="Expansin-like EG45" evidence="5">
    <location>
        <begin position="52"/>
        <end position="157"/>
    </location>
</feature>
<dbReference type="GO" id="GO:0009653">
    <property type="term" value="P:anatomical structure morphogenesis"/>
    <property type="evidence" value="ECO:0007669"/>
    <property type="project" value="UniProtKB-ARBA"/>
</dbReference>
<dbReference type="InterPro" id="IPR007112">
    <property type="entry name" value="Expansin/allergen_DPBB_dom"/>
</dbReference>
<evidence type="ECO:0000256" key="1">
    <source>
        <dbReference type="ARBA" id="ARBA00004613"/>
    </source>
</evidence>
<comment type="caution">
    <text evidence="8">The sequence shown here is derived from an EMBL/GenBank/DDBJ whole genome shotgun (WGS) entry which is preliminary data.</text>
</comment>
<dbReference type="PROSITE" id="PS50842">
    <property type="entry name" value="EXPANSIN_EG45"/>
    <property type="match status" value="1"/>
</dbReference>
<dbReference type="SUPFAM" id="SSF49590">
    <property type="entry name" value="PHL pollen allergen"/>
    <property type="match status" value="1"/>
</dbReference>
<dbReference type="InterPro" id="IPR036908">
    <property type="entry name" value="RlpA-like_sf"/>
</dbReference>
<proteinExistence type="inferred from homology"/>
<dbReference type="PANTHER" id="PTHR31692:SF4">
    <property type="entry name" value="EXPANSIN-LIKE A1-RELATED"/>
    <property type="match status" value="1"/>
</dbReference>
<evidence type="ECO:0000259" key="6">
    <source>
        <dbReference type="PROSITE" id="PS50843"/>
    </source>
</evidence>
<reference evidence="8" key="1">
    <citation type="submission" date="2022-07" db="EMBL/GenBank/DDBJ databases">
        <authorList>
            <person name="Macas J."/>
            <person name="Novak P."/>
            <person name="Neumann P."/>
        </authorList>
    </citation>
    <scope>NUCLEOTIDE SEQUENCE</scope>
</reference>
<feature type="chain" id="PRO_5044713439" description="Expansin-like A2" evidence="4">
    <location>
        <begin position="28"/>
        <end position="284"/>
    </location>
</feature>
<dbReference type="PANTHER" id="PTHR31692">
    <property type="entry name" value="EXPANSIN-B3"/>
    <property type="match status" value="1"/>
</dbReference>
<dbReference type="PROSITE" id="PS50843">
    <property type="entry name" value="EXPANSIN_CBD"/>
    <property type="match status" value="1"/>
</dbReference>
<name>A0AAV0ES08_9ASTE</name>
<protein>
    <recommendedName>
        <fullName evidence="10">Expansin-like A2</fullName>
    </recommendedName>
</protein>
<dbReference type="PRINTS" id="PR00829">
    <property type="entry name" value="LOLP1ALLERGN"/>
</dbReference>
<dbReference type="Pfam" id="PF03330">
    <property type="entry name" value="DPBB_1"/>
    <property type="match status" value="1"/>
</dbReference>
<dbReference type="AlphaFoldDB" id="A0AAV0ES08"/>
<feature type="domain" description="Expansin-like CBD" evidence="6">
    <location>
        <begin position="173"/>
        <end position="256"/>
    </location>
</feature>
<dbReference type="Proteomes" id="UP001152523">
    <property type="component" value="Unassembled WGS sequence"/>
</dbReference>
<comment type="subcellular location">
    <subcellularLocation>
        <location evidence="1">Secreted</location>
    </subcellularLocation>
</comment>
<gene>
    <name evidence="7" type="ORF">CEPIT_LOCUS17748</name>
    <name evidence="8" type="ORF">CEPIT_LOCUS27193</name>
</gene>
<dbReference type="Gene3D" id="2.60.40.760">
    <property type="entry name" value="Expansin, cellulose-binding-like domain"/>
    <property type="match status" value="1"/>
</dbReference>
<evidence type="ECO:0000256" key="3">
    <source>
        <dbReference type="RuleBase" id="RU003460"/>
    </source>
</evidence>
<evidence type="ECO:0000256" key="4">
    <source>
        <dbReference type="SAM" id="SignalP"/>
    </source>
</evidence>
<dbReference type="GO" id="GO:0005576">
    <property type="term" value="C:extracellular region"/>
    <property type="evidence" value="ECO:0007669"/>
    <property type="project" value="UniProtKB-SubCell"/>
</dbReference>
<comment type="similarity">
    <text evidence="3">Belongs to the expansin family.</text>
</comment>
<dbReference type="GO" id="GO:0009505">
    <property type="term" value="C:plant-type cell wall"/>
    <property type="evidence" value="ECO:0007669"/>
    <property type="project" value="TreeGrafter"/>
</dbReference>